<organism evidence="1 2">
    <name type="scientific">Microdochium bolleyi</name>
    <dbReference type="NCBI Taxonomy" id="196109"/>
    <lineage>
        <taxon>Eukaryota</taxon>
        <taxon>Fungi</taxon>
        <taxon>Dikarya</taxon>
        <taxon>Ascomycota</taxon>
        <taxon>Pezizomycotina</taxon>
        <taxon>Sordariomycetes</taxon>
        <taxon>Xylariomycetidae</taxon>
        <taxon>Xylariales</taxon>
        <taxon>Microdochiaceae</taxon>
        <taxon>Microdochium</taxon>
    </lineage>
</organism>
<evidence type="ECO:0000313" key="2">
    <source>
        <dbReference type="Proteomes" id="UP000070501"/>
    </source>
</evidence>
<protein>
    <submittedName>
        <fullName evidence="1">Uncharacterized protein</fullName>
    </submittedName>
</protein>
<name>A0A136IXQ8_9PEZI</name>
<dbReference type="InParanoid" id="A0A136IXQ8"/>
<evidence type="ECO:0000313" key="1">
    <source>
        <dbReference type="EMBL" id="KXJ89569.1"/>
    </source>
</evidence>
<proteinExistence type="predicted"/>
<sequence length="201" mass="22663">MDNTDQRWIGDVNTKGLKLCMAMATVVDEGQREAFDTTFKAIDDPDRLPCPKSFSPQSCFAVLVQCRTDKEHGGSIARKKGLAKTMMGTWERESMPLVRHLRSLEEERRRVGKGQVFELLKDWEMRIEAGGGDVGTLLGHTMSVYFVVDVEPGRVPAACSDANGHSALSRLLYAHYQYGFCFQSQRAEKKKKEKKAEDQNK</sequence>
<gene>
    <name evidence="1" type="ORF">Micbo1qcDRAFT_177404</name>
</gene>
<dbReference type="Proteomes" id="UP000070501">
    <property type="component" value="Unassembled WGS sequence"/>
</dbReference>
<dbReference type="EMBL" id="KQ964255">
    <property type="protein sequence ID" value="KXJ89569.1"/>
    <property type="molecule type" value="Genomic_DNA"/>
</dbReference>
<reference evidence="2" key="1">
    <citation type="submission" date="2016-02" db="EMBL/GenBank/DDBJ databases">
        <title>Draft genome sequence of Microdochium bolleyi, a fungal endophyte of beachgrass.</title>
        <authorList>
            <consortium name="DOE Joint Genome Institute"/>
            <person name="David A.S."/>
            <person name="May G."/>
            <person name="Haridas S."/>
            <person name="Lim J."/>
            <person name="Wang M."/>
            <person name="Labutti K."/>
            <person name="Lipzen A."/>
            <person name="Barry K."/>
            <person name="Grigoriev I.V."/>
        </authorList>
    </citation>
    <scope>NUCLEOTIDE SEQUENCE [LARGE SCALE GENOMIC DNA]</scope>
    <source>
        <strain evidence="2">J235TASD1</strain>
    </source>
</reference>
<dbReference type="AlphaFoldDB" id="A0A136IXQ8"/>
<accession>A0A136IXQ8</accession>
<keyword evidence="2" id="KW-1185">Reference proteome</keyword>